<dbReference type="Proteomes" id="UP001160148">
    <property type="component" value="Unassembled WGS sequence"/>
</dbReference>
<dbReference type="GO" id="GO:0008270">
    <property type="term" value="F:zinc ion binding"/>
    <property type="evidence" value="ECO:0007669"/>
    <property type="project" value="UniProtKB-KW"/>
</dbReference>
<evidence type="ECO:0000259" key="4">
    <source>
        <dbReference type="PROSITE" id="PS50089"/>
    </source>
</evidence>
<evidence type="ECO:0000256" key="2">
    <source>
        <dbReference type="ARBA" id="ARBA00022833"/>
    </source>
</evidence>
<evidence type="ECO:0000313" key="5">
    <source>
        <dbReference type="EMBL" id="CAI6352977.1"/>
    </source>
</evidence>
<dbReference type="Gene3D" id="2.20.25.240">
    <property type="match status" value="1"/>
</dbReference>
<organism evidence="6 7">
    <name type="scientific">Macrosiphum euphorbiae</name>
    <name type="common">potato aphid</name>
    <dbReference type="NCBI Taxonomy" id="13131"/>
    <lineage>
        <taxon>Eukaryota</taxon>
        <taxon>Metazoa</taxon>
        <taxon>Ecdysozoa</taxon>
        <taxon>Arthropoda</taxon>
        <taxon>Hexapoda</taxon>
        <taxon>Insecta</taxon>
        <taxon>Pterygota</taxon>
        <taxon>Neoptera</taxon>
        <taxon>Paraneoptera</taxon>
        <taxon>Hemiptera</taxon>
        <taxon>Sternorrhyncha</taxon>
        <taxon>Aphidomorpha</taxon>
        <taxon>Aphidoidea</taxon>
        <taxon>Aphididae</taxon>
        <taxon>Macrosiphini</taxon>
        <taxon>Macrosiphum</taxon>
    </lineage>
</organism>
<dbReference type="AlphaFoldDB" id="A0AAV0WD55"/>
<dbReference type="Pfam" id="PF10551">
    <property type="entry name" value="MULE"/>
    <property type="match status" value="1"/>
</dbReference>
<accession>A0AAV0WD55</accession>
<dbReference type="Pfam" id="PF13920">
    <property type="entry name" value="zf-C3HC4_3"/>
    <property type="match status" value="1"/>
</dbReference>
<dbReference type="InterPro" id="IPR001841">
    <property type="entry name" value="Znf_RING"/>
</dbReference>
<evidence type="ECO:0000313" key="6">
    <source>
        <dbReference type="EMBL" id="CAI6353672.1"/>
    </source>
</evidence>
<keyword evidence="1 3" id="KW-0479">Metal-binding</keyword>
<dbReference type="PROSITE" id="PS50089">
    <property type="entry name" value="ZF_RING_2"/>
    <property type="match status" value="1"/>
</dbReference>
<proteinExistence type="predicted"/>
<keyword evidence="1 3" id="KW-0863">Zinc-finger</keyword>
<dbReference type="EMBL" id="CARXXK010000002">
    <property type="protein sequence ID" value="CAI6352977.1"/>
    <property type="molecule type" value="Genomic_DNA"/>
</dbReference>
<evidence type="ECO:0000256" key="1">
    <source>
        <dbReference type="ARBA" id="ARBA00022771"/>
    </source>
</evidence>
<dbReference type="EMBL" id="CARXXK010000002">
    <property type="protein sequence ID" value="CAI6353672.1"/>
    <property type="molecule type" value="Genomic_DNA"/>
</dbReference>
<feature type="domain" description="RING-type" evidence="4">
    <location>
        <begin position="570"/>
        <end position="607"/>
    </location>
</feature>
<evidence type="ECO:0000313" key="7">
    <source>
        <dbReference type="Proteomes" id="UP001160148"/>
    </source>
</evidence>
<dbReference type="PANTHER" id="PTHR47160:SF10">
    <property type="entry name" value="MULE TRANSPOSASE DOMAIN-CONTAINING PROTEIN"/>
    <property type="match status" value="1"/>
</dbReference>
<gene>
    <name evidence="5" type="ORF">MEUPH1_LOCUS9157</name>
    <name evidence="6" type="ORF">MEUPH1_LOCUS9768</name>
</gene>
<dbReference type="InterPro" id="IPR013083">
    <property type="entry name" value="Znf_RING/FYVE/PHD"/>
</dbReference>
<evidence type="ECO:0000256" key="3">
    <source>
        <dbReference type="PROSITE-ProRule" id="PRU00175"/>
    </source>
</evidence>
<dbReference type="InterPro" id="IPR018289">
    <property type="entry name" value="MULE_transposase_dom"/>
</dbReference>
<keyword evidence="2" id="KW-0862">Zinc</keyword>
<dbReference type="SUPFAM" id="SSF57850">
    <property type="entry name" value="RING/U-box"/>
    <property type="match status" value="1"/>
</dbReference>
<name>A0AAV0WD55_9HEMI</name>
<sequence>MDHREHGGYYYKINKTRGDKLYLKCATPNVYCKGSAIKNGNGPIVPKKTHSHDAYGPEYHELETKNIFRSTLVERARSETIELKVIYDQEAIRNPHAAGIYSWPTAESSMRYARRSTLPPLPSTLRELSEFLDMNVDRYQCDNSRFYQEWMVDRYGKYSVMFACNDLISAVINQGANELHADGTFKVVPSTPHCRQLFIIHLILQNHSIPVCYVLMEAKTEASYRKVLERFKIKYPEVRPVSIMIDFETALRQVFVDTYPEAHVYSCWFHYVQSLQKNIRKMGYSRYIQQNREAKMCLKMCAVLALLPAHQIEMGFQEIKNHAQNNGVLLPRFFTYMSSFWLSIKGPECFSVYGQPRRTNNNVESFHSTLQQTFQVAHPNLWKMLDHLKTIAVKQHIVVTQLAAGLTTSRSVKFKYILNSMRIKNSTALLSTGAITVKEFLIQCSHCTDRYLSTELNWHDATDDSEDEIQNNDGILNAPIPAVEDAAGVVDPQFMVIAEDLVPVAENNIEPVVNVIEDYDDMDFIIPEDGELNIWQQFRNDADEEEEITFVEVPRNLYELYPPVDETNICIVCRMEERTHALIPCGHRVLCVDCVTQLQAQRCPLCNSDFDMVLRIW</sequence>
<dbReference type="PANTHER" id="PTHR47160">
    <property type="entry name" value="PUTATIVE-RELATED"/>
    <property type="match status" value="1"/>
</dbReference>
<protein>
    <recommendedName>
        <fullName evidence="4">RING-type domain-containing protein</fullName>
    </recommendedName>
</protein>
<keyword evidence="7" id="KW-1185">Reference proteome</keyword>
<reference evidence="6 7" key="1">
    <citation type="submission" date="2023-01" db="EMBL/GenBank/DDBJ databases">
        <authorList>
            <person name="Whitehead M."/>
        </authorList>
    </citation>
    <scope>NUCLEOTIDE SEQUENCE [LARGE SCALE GENOMIC DNA]</scope>
</reference>
<comment type="caution">
    <text evidence="6">The sequence shown here is derived from an EMBL/GenBank/DDBJ whole genome shotgun (WGS) entry which is preliminary data.</text>
</comment>
<dbReference type="Gene3D" id="3.30.40.10">
    <property type="entry name" value="Zinc/RING finger domain, C3HC4 (zinc finger)"/>
    <property type="match status" value="1"/>
</dbReference>